<dbReference type="OrthoDB" id="429235at2759"/>
<organism evidence="4 5">
    <name type="scientific">Capsicum baccatum</name>
    <name type="common">Peruvian pepper</name>
    <dbReference type="NCBI Taxonomy" id="33114"/>
    <lineage>
        <taxon>Eukaryota</taxon>
        <taxon>Viridiplantae</taxon>
        <taxon>Streptophyta</taxon>
        <taxon>Embryophyta</taxon>
        <taxon>Tracheophyta</taxon>
        <taxon>Spermatophyta</taxon>
        <taxon>Magnoliopsida</taxon>
        <taxon>eudicotyledons</taxon>
        <taxon>Gunneridae</taxon>
        <taxon>Pentapetalae</taxon>
        <taxon>asterids</taxon>
        <taxon>lamiids</taxon>
        <taxon>Solanales</taxon>
        <taxon>Solanaceae</taxon>
        <taxon>Solanoideae</taxon>
        <taxon>Capsiceae</taxon>
        <taxon>Capsicum</taxon>
    </lineage>
</organism>
<proteinExistence type="predicted"/>
<dbReference type="InterPro" id="IPR027417">
    <property type="entry name" value="P-loop_NTPase"/>
</dbReference>
<dbReference type="PANTHER" id="PTHR23073">
    <property type="entry name" value="26S PROTEASOME REGULATORY SUBUNIT"/>
    <property type="match status" value="1"/>
</dbReference>
<keyword evidence="5" id="KW-1185">Reference proteome</keyword>
<evidence type="ECO:0000256" key="1">
    <source>
        <dbReference type="ARBA" id="ARBA00022741"/>
    </source>
</evidence>
<dbReference type="AlphaFoldDB" id="A0A2G2WYC0"/>
<feature type="domain" description="ATPase AAA-type core" evidence="3">
    <location>
        <begin position="35"/>
        <end position="89"/>
    </location>
</feature>
<dbReference type="Proteomes" id="UP000224567">
    <property type="component" value="Unassembled WGS sequence"/>
</dbReference>
<reference evidence="5" key="2">
    <citation type="journal article" date="2017" name="J. Anim. Genet.">
        <title>Multiple reference genome sequences of hot pepper reveal the massive evolution of plant disease resistance genes by retroduplication.</title>
        <authorList>
            <person name="Kim S."/>
            <person name="Park J."/>
            <person name="Yeom S.-I."/>
            <person name="Kim Y.-M."/>
            <person name="Seo E."/>
            <person name="Kim K.-T."/>
            <person name="Kim M.-S."/>
            <person name="Lee J.M."/>
            <person name="Cheong K."/>
            <person name="Shin H.-S."/>
            <person name="Kim S.-B."/>
            <person name="Han K."/>
            <person name="Lee J."/>
            <person name="Park M."/>
            <person name="Lee H.-A."/>
            <person name="Lee H.-Y."/>
            <person name="Lee Y."/>
            <person name="Oh S."/>
            <person name="Lee J.H."/>
            <person name="Choi E."/>
            <person name="Choi E."/>
            <person name="Lee S.E."/>
            <person name="Jeon J."/>
            <person name="Kim H."/>
            <person name="Choi G."/>
            <person name="Song H."/>
            <person name="Lee J."/>
            <person name="Lee S.-C."/>
            <person name="Kwon J.-K."/>
            <person name="Lee H.-Y."/>
            <person name="Koo N."/>
            <person name="Hong Y."/>
            <person name="Kim R.W."/>
            <person name="Kang W.-H."/>
            <person name="Huh J.H."/>
            <person name="Kang B.-C."/>
            <person name="Yang T.-J."/>
            <person name="Lee Y.-H."/>
            <person name="Bennetzen J.L."/>
            <person name="Choi D."/>
        </authorList>
    </citation>
    <scope>NUCLEOTIDE SEQUENCE [LARGE SCALE GENOMIC DNA]</scope>
    <source>
        <strain evidence="5">cv. PBC81</strain>
    </source>
</reference>
<dbReference type="GO" id="GO:0016887">
    <property type="term" value="F:ATP hydrolysis activity"/>
    <property type="evidence" value="ECO:0007669"/>
    <property type="project" value="InterPro"/>
</dbReference>
<dbReference type="InterPro" id="IPR050221">
    <property type="entry name" value="26S_Proteasome_ATPase"/>
</dbReference>
<dbReference type="Gene3D" id="3.40.50.300">
    <property type="entry name" value="P-loop containing nucleotide triphosphate hydrolases"/>
    <property type="match status" value="1"/>
</dbReference>
<dbReference type="InterPro" id="IPR003959">
    <property type="entry name" value="ATPase_AAA_core"/>
</dbReference>
<dbReference type="GO" id="GO:0006508">
    <property type="term" value="P:proteolysis"/>
    <property type="evidence" value="ECO:0007669"/>
    <property type="project" value="UniProtKB-KW"/>
</dbReference>
<evidence type="ECO:0000313" key="4">
    <source>
        <dbReference type="EMBL" id="PHT50228.1"/>
    </source>
</evidence>
<evidence type="ECO:0000256" key="2">
    <source>
        <dbReference type="ARBA" id="ARBA00022840"/>
    </source>
</evidence>
<keyword evidence="2" id="KW-0067">ATP-binding</keyword>
<keyword evidence="4" id="KW-0378">Hydrolase</keyword>
<keyword evidence="1" id="KW-0547">Nucleotide-binding</keyword>
<dbReference type="STRING" id="33114.A0A2G2WYC0"/>
<dbReference type="GO" id="GO:0008233">
    <property type="term" value="F:peptidase activity"/>
    <property type="evidence" value="ECO:0007669"/>
    <property type="project" value="UniProtKB-KW"/>
</dbReference>
<evidence type="ECO:0000259" key="3">
    <source>
        <dbReference type="Pfam" id="PF00004"/>
    </source>
</evidence>
<accession>A0A2G2WYC0</accession>
<evidence type="ECO:0000313" key="5">
    <source>
        <dbReference type="Proteomes" id="UP000224567"/>
    </source>
</evidence>
<gene>
    <name evidence="4" type="ORF">CQW23_09975</name>
</gene>
<keyword evidence="4" id="KW-0645">Protease</keyword>
<dbReference type="EMBL" id="MLFT02000004">
    <property type="protein sequence ID" value="PHT50228.1"/>
    <property type="molecule type" value="Genomic_DNA"/>
</dbReference>
<comment type="caution">
    <text evidence="4">The sequence shown here is derived from an EMBL/GenBank/DDBJ whole genome shotgun (WGS) entry which is preliminary data.</text>
</comment>
<name>A0A2G2WYC0_CAPBA</name>
<dbReference type="SUPFAM" id="SSF52540">
    <property type="entry name" value="P-loop containing nucleoside triphosphate hydrolases"/>
    <property type="match status" value="1"/>
</dbReference>
<reference evidence="4 5" key="1">
    <citation type="journal article" date="2017" name="Genome Biol.">
        <title>New reference genome sequences of hot pepper reveal the massive evolution of plant disease-resistance genes by retroduplication.</title>
        <authorList>
            <person name="Kim S."/>
            <person name="Park J."/>
            <person name="Yeom S.I."/>
            <person name="Kim Y.M."/>
            <person name="Seo E."/>
            <person name="Kim K.T."/>
            <person name="Kim M.S."/>
            <person name="Lee J.M."/>
            <person name="Cheong K."/>
            <person name="Shin H.S."/>
            <person name="Kim S.B."/>
            <person name="Han K."/>
            <person name="Lee J."/>
            <person name="Park M."/>
            <person name="Lee H.A."/>
            <person name="Lee H.Y."/>
            <person name="Lee Y."/>
            <person name="Oh S."/>
            <person name="Lee J.H."/>
            <person name="Choi E."/>
            <person name="Choi E."/>
            <person name="Lee S.E."/>
            <person name="Jeon J."/>
            <person name="Kim H."/>
            <person name="Choi G."/>
            <person name="Song H."/>
            <person name="Lee J."/>
            <person name="Lee S.C."/>
            <person name="Kwon J.K."/>
            <person name="Lee H.Y."/>
            <person name="Koo N."/>
            <person name="Hong Y."/>
            <person name="Kim R.W."/>
            <person name="Kang W.H."/>
            <person name="Huh J.H."/>
            <person name="Kang B.C."/>
            <person name="Yang T.J."/>
            <person name="Lee Y.H."/>
            <person name="Bennetzen J.L."/>
            <person name="Choi D."/>
        </authorList>
    </citation>
    <scope>NUCLEOTIDE SEQUENCE [LARGE SCALE GENOMIC DNA]</scope>
    <source>
        <strain evidence="5">cv. PBC81</strain>
    </source>
</reference>
<protein>
    <submittedName>
        <fullName evidence="4">26S protease regulatory subunit 7</fullName>
    </submittedName>
</protein>
<dbReference type="GO" id="GO:0005524">
    <property type="term" value="F:ATP binding"/>
    <property type="evidence" value="ECO:0007669"/>
    <property type="project" value="UniProtKB-KW"/>
</dbReference>
<sequence length="138" mass="15994">MDPSYGHFTIEEKTDVTYNDVGGYKEQIEKMREGILCYGPLGTGKTFLTRAVVNCIDAYFIRVIGSELVQKYMREKARIVRELFQVQRNELQIRSSIPVFRVCSESFSFEDDMIIATYTIRFLDGVSWRHVPSTPYSV</sequence>
<dbReference type="Pfam" id="PF00004">
    <property type="entry name" value="AAA"/>
    <property type="match status" value="1"/>
</dbReference>